<dbReference type="RefSeq" id="WP_091680124.1">
    <property type="nucleotide sequence ID" value="NZ_FOSN01000004.1"/>
</dbReference>
<gene>
    <name evidence="2" type="ORF">SAMN05444581_104152</name>
</gene>
<organism evidence="2 3">
    <name type="scientific">Methylocapsa palsarum</name>
    <dbReference type="NCBI Taxonomy" id="1612308"/>
    <lineage>
        <taxon>Bacteria</taxon>
        <taxon>Pseudomonadati</taxon>
        <taxon>Pseudomonadota</taxon>
        <taxon>Alphaproteobacteria</taxon>
        <taxon>Hyphomicrobiales</taxon>
        <taxon>Beijerinckiaceae</taxon>
        <taxon>Methylocapsa</taxon>
    </lineage>
</organism>
<evidence type="ECO:0000313" key="3">
    <source>
        <dbReference type="Proteomes" id="UP000198755"/>
    </source>
</evidence>
<reference evidence="2 3" key="1">
    <citation type="submission" date="2016-10" db="EMBL/GenBank/DDBJ databases">
        <authorList>
            <person name="de Groot N.N."/>
        </authorList>
    </citation>
    <scope>NUCLEOTIDE SEQUENCE [LARGE SCALE GENOMIC DNA]</scope>
    <source>
        <strain evidence="2 3">NE2</strain>
    </source>
</reference>
<protein>
    <submittedName>
        <fullName evidence="2">Uncharacterized protein</fullName>
    </submittedName>
</protein>
<dbReference type="STRING" id="1612308.SAMN05444581_104152"/>
<feature type="chain" id="PRO_5011453228" evidence="1">
    <location>
        <begin position="21"/>
        <end position="78"/>
    </location>
</feature>
<name>A0A1I3XXC9_9HYPH</name>
<dbReference type="AlphaFoldDB" id="A0A1I3XXC9"/>
<feature type="signal peptide" evidence="1">
    <location>
        <begin position="1"/>
        <end position="20"/>
    </location>
</feature>
<accession>A0A1I3XXC9</accession>
<keyword evidence="3" id="KW-1185">Reference proteome</keyword>
<keyword evidence="1" id="KW-0732">Signal</keyword>
<dbReference type="EMBL" id="FOSN01000004">
    <property type="protein sequence ID" value="SFK24218.1"/>
    <property type="molecule type" value="Genomic_DNA"/>
</dbReference>
<sequence>MTRKLSFIAGGFFFTATALAIAASAQSPTVQIKAYTPAAAVEASAAEIPGKVYCYNGAKRDQVNVYRGWTCILEHHPL</sequence>
<evidence type="ECO:0000256" key="1">
    <source>
        <dbReference type="SAM" id="SignalP"/>
    </source>
</evidence>
<evidence type="ECO:0000313" key="2">
    <source>
        <dbReference type="EMBL" id="SFK24218.1"/>
    </source>
</evidence>
<proteinExistence type="predicted"/>
<dbReference type="Proteomes" id="UP000198755">
    <property type="component" value="Unassembled WGS sequence"/>
</dbReference>